<reference evidence="2" key="1">
    <citation type="journal article" date="2010" name="Science">
        <title>Signatures of adaptation to obligate biotrophy in the Hyaloperonospora arabidopsidis genome.</title>
        <authorList>
            <person name="Baxter L."/>
            <person name="Tripathy S."/>
            <person name="Ishaque N."/>
            <person name="Boot N."/>
            <person name="Cabral A."/>
            <person name="Kemen E."/>
            <person name="Thines M."/>
            <person name="Ah-Fong A."/>
            <person name="Anderson R."/>
            <person name="Badejoko W."/>
            <person name="Bittner-Eddy P."/>
            <person name="Boore J.L."/>
            <person name="Chibucos M.C."/>
            <person name="Coates M."/>
            <person name="Dehal P."/>
            <person name="Delehaunty K."/>
            <person name="Dong S."/>
            <person name="Downton P."/>
            <person name="Dumas B."/>
            <person name="Fabro G."/>
            <person name="Fronick C."/>
            <person name="Fuerstenberg S.I."/>
            <person name="Fulton L."/>
            <person name="Gaulin E."/>
            <person name="Govers F."/>
            <person name="Hughes L."/>
            <person name="Humphray S."/>
            <person name="Jiang R.H."/>
            <person name="Judelson H."/>
            <person name="Kamoun S."/>
            <person name="Kyung K."/>
            <person name="Meijer H."/>
            <person name="Minx P."/>
            <person name="Morris P."/>
            <person name="Nelson J."/>
            <person name="Phuntumart V."/>
            <person name="Qutob D."/>
            <person name="Rehmany A."/>
            <person name="Rougon-Cardoso A."/>
            <person name="Ryden P."/>
            <person name="Torto-Alalibo T."/>
            <person name="Studholme D."/>
            <person name="Wang Y."/>
            <person name="Win J."/>
            <person name="Wood J."/>
            <person name="Clifton S.W."/>
            <person name="Rogers J."/>
            <person name="Van den Ackerveken G."/>
            <person name="Jones J.D."/>
            <person name="McDowell J.M."/>
            <person name="Beynon J."/>
            <person name="Tyler B.M."/>
        </authorList>
    </citation>
    <scope>NUCLEOTIDE SEQUENCE [LARGE SCALE GENOMIC DNA]</scope>
    <source>
        <strain evidence="2">Emoy2</strain>
    </source>
</reference>
<dbReference type="Proteomes" id="UP000011713">
    <property type="component" value="Unassembled WGS sequence"/>
</dbReference>
<dbReference type="HOGENOM" id="CLU_3036469_0_0_1"/>
<dbReference type="InParanoid" id="M4BYR0"/>
<keyword evidence="2" id="KW-1185">Reference proteome</keyword>
<evidence type="ECO:0000313" key="1">
    <source>
        <dbReference type="EnsemblProtists" id="HpaP811708"/>
    </source>
</evidence>
<organism evidence="1 2">
    <name type="scientific">Hyaloperonospora arabidopsidis (strain Emoy2)</name>
    <name type="common">Downy mildew agent</name>
    <name type="synonym">Peronospora arabidopsidis</name>
    <dbReference type="NCBI Taxonomy" id="559515"/>
    <lineage>
        <taxon>Eukaryota</taxon>
        <taxon>Sar</taxon>
        <taxon>Stramenopiles</taxon>
        <taxon>Oomycota</taxon>
        <taxon>Peronosporomycetes</taxon>
        <taxon>Peronosporales</taxon>
        <taxon>Peronosporaceae</taxon>
        <taxon>Hyaloperonospora</taxon>
    </lineage>
</organism>
<dbReference type="EnsemblProtists" id="HpaT811708">
    <property type="protein sequence ID" value="HpaP811708"/>
    <property type="gene ID" value="HpaG811708"/>
</dbReference>
<accession>M4BYR0</accession>
<evidence type="ECO:0000313" key="2">
    <source>
        <dbReference type="Proteomes" id="UP000011713"/>
    </source>
</evidence>
<dbReference type="VEuPathDB" id="FungiDB:HpaG811708"/>
<reference evidence="1" key="2">
    <citation type="submission" date="2015-06" db="UniProtKB">
        <authorList>
            <consortium name="EnsemblProtists"/>
        </authorList>
    </citation>
    <scope>IDENTIFICATION</scope>
    <source>
        <strain evidence="1">Emoy2</strain>
    </source>
</reference>
<sequence>MPVWTPSGQHCDDGFLPYHRTQSFDGMPFHLTQMGVSLIRWMEVFRFIIQHIHGR</sequence>
<name>M4BYR0_HYAAE</name>
<proteinExistence type="predicted"/>
<dbReference type="AlphaFoldDB" id="M4BYR0"/>
<dbReference type="EMBL" id="JH598049">
    <property type="status" value="NOT_ANNOTATED_CDS"/>
    <property type="molecule type" value="Genomic_DNA"/>
</dbReference>
<protein>
    <submittedName>
        <fullName evidence="1">Uncharacterized protein</fullName>
    </submittedName>
</protein>